<dbReference type="SUPFAM" id="SSF53850">
    <property type="entry name" value="Periplasmic binding protein-like II"/>
    <property type="match status" value="1"/>
</dbReference>
<dbReference type="PANTHER" id="PTHR30126">
    <property type="entry name" value="HTH-TYPE TRANSCRIPTIONAL REGULATOR"/>
    <property type="match status" value="1"/>
</dbReference>
<dbReference type="EMBL" id="APOI01000020">
    <property type="protein sequence ID" value="ENU22913.1"/>
    <property type="molecule type" value="Genomic_DNA"/>
</dbReference>
<dbReference type="PROSITE" id="PS50931">
    <property type="entry name" value="HTH_LYSR"/>
    <property type="match status" value="1"/>
</dbReference>
<dbReference type="SUPFAM" id="SSF46785">
    <property type="entry name" value="Winged helix' DNA-binding domain"/>
    <property type="match status" value="1"/>
</dbReference>
<keyword evidence="4" id="KW-0804">Transcription</keyword>
<evidence type="ECO:0000256" key="1">
    <source>
        <dbReference type="ARBA" id="ARBA00009437"/>
    </source>
</evidence>
<dbReference type="Pfam" id="PF03466">
    <property type="entry name" value="LysR_substrate"/>
    <property type="match status" value="1"/>
</dbReference>
<dbReference type="InterPro" id="IPR036388">
    <property type="entry name" value="WH-like_DNA-bd_sf"/>
</dbReference>
<gene>
    <name evidence="6" type="ORF">F993_02823</name>
</gene>
<dbReference type="Pfam" id="PF00126">
    <property type="entry name" value="HTH_1"/>
    <property type="match status" value="1"/>
</dbReference>
<evidence type="ECO:0000256" key="4">
    <source>
        <dbReference type="ARBA" id="ARBA00023163"/>
    </source>
</evidence>
<dbReference type="CDD" id="cd05466">
    <property type="entry name" value="PBP2_LTTR_substrate"/>
    <property type="match status" value="1"/>
</dbReference>
<sequence length="296" mass="33751">MDIRDLKTFIYVADHQSITVASEKLGVNQSTVTKRIFNMEEIVKGVLFNRGTRPLQLTKLGKKVYFKSCFILKQLESLRNFHSEGPEGVKKNIKIGIAQALIDDLLDAVMNEAKKIYPHYEIDIYSGWGCSLIQQVNDGEIDLAALMIPSNLSFRNNISFLEVGTLPFVIVARKGDAYKYSSLEKCSKRGWVLHPESCCFRESLAKLLYERKLGFYLNKEIFGLELQLQSILKGEGLGVYPKSFLDKFMLEHEGLEIVELKDFPLHLHVGVVKSQQMSIEDSDAFIEIVKNHYFSD</sequence>
<dbReference type="Gene3D" id="3.40.190.10">
    <property type="entry name" value="Periplasmic binding protein-like II"/>
    <property type="match status" value="2"/>
</dbReference>
<name>A0ABP2TKJ1_9GAMM</name>
<comment type="similarity">
    <text evidence="1">Belongs to the LysR transcriptional regulatory family.</text>
</comment>
<proteinExistence type="inferred from homology"/>
<reference evidence="6 7" key="1">
    <citation type="submission" date="2013-02" db="EMBL/GenBank/DDBJ databases">
        <title>The Genome Sequence of Acinetobacter sp. NIPH 809.</title>
        <authorList>
            <consortium name="The Broad Institute Genome Sequencing Platform"/>
            <consortium name="The Broad Institute Genome Sequencing Center for Infectious Disease"/>
            <person name="Cerqueira G."/>
            <person name="Feldgarden M."/>
            <person name="Courvalin P."/>
            <person name="Perichon B."/>
            <person name="Grillot-Courvalin C."/>
            <person name="Clermont D."/>
            <person name="Rocha E."/>
            <person name="Yoon E.-J."/>
            <person name="Nemec A."/>
            <person name="Walker B."/>
            <person name="Young S.K."/>
            <person name="Zeng Q."/>
            <person name="Gargeya S."/>
            <person name="Fitzgerald M."/>
            <person name="Haas B."/>
            <person name="Abouelleil A."/>
            <person name="Alvarado L."/>
            <person name="Arachchi H.M."/>
            <person name="Berlin A.M."/>
            <person name="Chapman S.B."/>
            <person name="Dewar J."/>
            <person name="Goldberg J."/>
            <person name="Griggs A."/>
            <person name="Gujja S."/>
            <person name="Hansen M."/>
            <person name="Howarth C."/>
            <person name="Imamovic A."/>
            <person name="Larimer J."/>
            <person name="McCowan C."/>
            <person name="Murphy C."/>
            <person name="Neiman D."/>
            <person name="Pearson M."/>
            <person name="Priest M."/>
            <person name="Roberts A."/>
            <person name="Saif S."/>
            <person name="Shea T."/>
            <person name="Sisk P."/>
            <person name="Sykes S."/>
            <person name="Wortman J."/>
            <person name="Nusbaum C."/>
            <person name="Birren B."/>
        </authorList>
    </citation>
    <scope>NUCLEOTIDE SEQUENCE [LARGE SCALE GENOMIC DNA]</scope>
    <source>
        <strain evidence="6 7">NIPH 809</strain>
    </source>
</reference>
<dbReference type="InterPro" id="IPR005119">
    <property type="entry name" value="LysR_subst-bd"/>
</dbReference>
<keyword evidence="7" id="KW-1185">Reference proteome</keyword>
<dbReference type="Proteomes" id="UP000013034">
    <property type="component" value="Unassembled WGS sequence"/>
</dbReference>
<protein>
    <recommendedName>
        <fullName evidence="5">HTH lysR-type domain-containing protein</fullName>
    </recommendedName>
</protein>
<keyword evidence="2" id="KW-0805">Transcription regulation</keyword>
<evidence type="ECO:0000313" key="6">
    <source>
        <dbReference type="EMBL" id="ENU22913.1"/>
    </source>
</evidence>
<dbReference type="Gene3D" id="1.10.10.10">
    <property type="entry name" value="Winged helix-like DNA-binding domain superfamily/Winged helix DNA-binding domain"/>
    <property type="match status" value="1"/>
</dbReference>
<dbReference type="InterPro" id="IPR036390">
    <property type="entry name" value="WH_DNA-bd_sf"/>
</dbReference>
<evidence type="ECO:0000259" key="5">
    <source>
        <dbReference type="PROSITE" id="PS50931"/>
    </source>
</evidence>
<feature type="domain" description="HTH lysR-type" evidence="5">
    <location>
        <begin position="1"/>
        <end position="58"/>
    </location>
</feature>
<evidence type="ECO:0000256" key="2">
    <source>
        <dbReference type="ARBA" id="ARBA00023015"/>
    </source>
</evidence>
<accession>A0ABP2TKJ1</accession>
<comment type="caution">
    <text evidence="6">The sequence shown here is derived from an EMBL/GenBank/DDBJ whole genome shotgun (WGS) entry which is preliminary data.</text>
</comment>
<evidence type="ECO:0000256" key="3">
    <source>
        <dbReference type="ARBA" id="ARBA00023125"/>
    </source>
</evidence>
<keyword evidence="3" id="KW-0238">DNA-binding</keyword>
<dbReference type="PANTHER" id="PTHR30126:SF39">
    <property type="entry name" value="HTH-TYPE TRANSCRIPTIONAL REGULATOR CYSL"/>
    <property type="match status" value="1"/>
</dbReference>
<organism evidence="6 7">
    <name type="scientific">Acinetobacter proteolyticus</name>
    <dbReference type="NCBI Taxonomy" id="1776741"/>
    <lineage>
        <taxon>Bacteria</taxon>
        <taxon>Pseudomonadati</taxon>
        <taxon>Pseudomonadota</taxon>
        <taxon>Gammaproteobacteria</taxon>
        <taxon>Moraxellales</taxon>
        <taxon>Moraxellaceae</taxon>
        <taxon>Acinetobacter</taxon>
    </lineage>
</organism>
<dbReference type="RefSeq" id="WP_004655806.1">
    <property type="nucleotide sequence ID" value="NZ_KB849179.1"/>
</dbReference>
<dbReference type="InterPro" id="IPR000847">
    <property type="entry name" value="LysR_HTH_N"/>
</dbReference>
<evidence type="ECO:0000313" key="7">
    <source>
        <dbReference type="Proteomes" id="UP000013034"/>
    </source>
</evidence>